<proteinExistence type="predicted"/>
<dbReference type="InterPro" id="IPR000909">
    <property type="entry name" value="PLipase_C_PInositol-sp_X_dom"/>
</dbReference>
<dbReference type="SUPFAM" id="SSF51695">
    <property type="entry name" value="PLC-like phosphodiesterases"/>
    <property type="match status" value="1"/>
</dbReference>
<sequence length="128" mass="13937">MGSEPAVNWRLRGCHCKEIDVWRNDAGYDSRIVDDDGMAKERSKKLIERLPPPLVKSQSIQMPAEICCSNSIHESGGNSISKTAESLLLHGHTLLKSITLSDVCPTNQGHTVTDLTLVVSLGVHCSAE</sequence>
<dbReference type="Proteomes" id="UP000434172">
    <property type="component" value="Unassembled WGS sequence"/>
</dbReference>
<keyword evidence="3" id="KW-1185">Reference proteome</keyword>
<dbReference type="GO" id="GO:0006629">
    <property type="term" value="P:lipid metabolic process"/>
    <property type="evidence" value="ECO:0007669"/>
    <property type="project" value="InterPro"/>
</dbReference>
<accession>A0A8H3W518</accession>
<name>A0A8H3W518_9PEZI</name>
<dbReference type="Pfam" id="PF00388">
    <property type="entry name" value="PI-PLC-X"/>
    <property type="match status" value="1"/>
</dbReference>
<gene>
    <name evidence="2" type="ORF">GQ607_011391</name>
</gene>
<reference evidence="2 3" key="1">
    <citation type="submission" date="2019-12" db="EMBL/GenBank/DDBJ databases">
        <title>A genome sequence resource for the geographically widespread anthracnose pathogen Colletotrichum asianum.</title>
        <authorList>
            <person name="Meng Y."/>
        </authorList>
    </citation>
    <scope>NUCLEOTIDE SEQUENCE [LARGE SCALE GENOMIC DNA]</scope>
    <source>
        <strain evidence="2 3">ICMP 18580</strain>
    </source>
</reference>
<dbReference type="InterPro" id="IPR017946">
    <property type="entry name" value="PLC-like_Pdiesterase_TIM-brl"/>
</dbReference>
<evidence type="ECO:0000313" key="2">
    <source>
        <dbReference type="EMBL" id="KAF0321388.1"/>
    </source>
</evidence>
<organism evidence="2 3">
    <name type="scientific">Colletotrichum asianum</name>
    <dbReference type="NCBI Taxonomy" id="702518"/>
    <lineage>
        <taxon>Eukaryota</taxon>
        <taxon>Fungi</taxon>
        <taxon>Dikarya</taxon>
        <taxon>Ascomycota</taxon>
        <taxon>Pezizomycotina</taxon>
        <taxon>Sordariomycetes</taxon>
        <taxon>Hypocreomycetidae</taxon>
        <taxon>Glomerellales</taxon>
        <taxon>Glomerellaceae</taxon>
        <taxon>Colletotrichum</taxon>
        <taxon>Colletotrichum gloeosporioides species complex</taxon>
    </lineage>
</organism>
<dbReference type="Gene3D" id="3.20.20.190">
    <property type="entry name" value="Phosphatidylinositol (PI) phosphodiesterase"/>
    <property type="match status" value="1"/>
</dbReference>
<feature type="domain" description="Phosphatidylinositol-specific phospholipase C X" evidence="1">
    <location>
        <begin position="11"/>
        <end position="128"/>
    </location>
</feature>
<dbReference type="AlphaFoldDB" id="A0A8H3W518"/>
<evidence type="ECO:0000259" key="1">
    <source>
        <dbReference type="Pfam" id="PF00388"/>
    </source>
</evidence>
<protein>
    <submittedName>
        <fullName evidence="2">Phosphoinositide phospholipase C</fullName>
    </submittedName>
</protein>
<comment type="caution">
    <text evidence="2">The sequence shown here is derived from an EMBL/GenBank/DDBJ whole genome shotgun (WGS) entry which is preliminary data.</text>
</comment>
<dbReference type="EMBL" id="WOWK01000072">
    <property type="protein sequence ID" value="KAF0321388.1"/>
    <property type="molecule type" value="Genomic_DNA"/>
</dbReference>
<dbReference type="GO" id="GO:0008081">
    <property type="term" value="F:phosphoric diester hydrolase activity"/>
    <property type="evidence" value="ECO:0007669"/>
    <property type="project" value="InterPro"/>
</dbReference>
<evidence type="ECO:0000313" key="3">
    <source>
        <dbReference type="Proteomes" id="UP000434172"/>
    </source>
</evidence>